<evidence type="ECO:0000259" key="2">
    <source>
        <dbReference type="Pfam" id="PF03372"/>
    </source>
</evidence>
<sequence length="352" mass="40971">MLKKILKVIAFIAITLTLIPIFAFDFWWIRMFDFPHVQLTVITLLAILIYYIKFSFKSYGDLAIISILITCFAFQVYKVRMFMPFYESEVKSEKLTDTSKSISFLTSNVLQSNDNYDLLKNVIDSTDADIMLFTEVNEKWSNYIKKQLRGSHAYMIGVPLDNTYGMLLCSKNELINPEIKYLVGDSIPSIHTKIKLDNQQLIQFYGLHPTPPMPQHNPKSTQRDAEFMIIADLKRNNRLPVLVLGDFNDVPWSGTMKLFKAYSELLDPRIGRGFYNTFSTKSKLLRWPLDHIFVSEEFRLIEYKNCTSIKSDHFPLYSKLVFSPENAHEQKPKQASKSIIERAQKQIEKLKN</sequence>
<dbReference type="OrthoDB" id="9796594at2"/>
<dbReference type="EMBL" id="PXOQ01000009">
    <property type="protein sequence ID" value="PSG88281.1"/>
    <property type="molecule type" value="Genomic_DNA"/>
</dbReference>
<gene>
    <name evidence="3" type="ORF">C7H52_08225</name>
</gene>
<keyword evidence="3" id="KW-0255">Endonuclease</keyword>
<comment type="caution">
    <text evidence="3">The sequence shown here is derived from an EMBL/GenBank/DDBJ whole genome shotgun (WGS) entry which is preliminary data.</text>
</comment>
<proteinExistence type="predicted"/>
<keyword evidence="3" id="KW-0378">Hydrolase</keyword>
<evidence type="ECO:0000313" key="4">
    <source>
        <dbReference type="Proteomes" id="UP000238426"/>
    </source>
</evidence>
<dbReference type="InterPro" id="IPR005135">
    <property type="entry name" value="Endo/exonuclease/phosphatase"/>
</dbReference>
<reference evidence="3 4" key="1">
    <citation type="submission" date="2018-03" db="EMBL/GenBank/DDBJ databases">
        <title>Mesoflavibacter sp. HG37 and Mesoflavibacter sp. HG96 sp.nov., two marine bacteria isolated from seawater of Western Pacific Ocean.</title>
        <authorList>
            <person name="Cheng H."/>
            <person name="Wu Y.-H."/>
            <person name="Guo L.-L."/>
            <person name="Xu X.-W."/>
        </authorList>
    </citation>
    <scope>NUCLEOTIDE SEQUENCE [LARGE SCALE GENOMIC DNA]</scope>
    <source>
        <strain evidence="3 4">KCTC 32269</strain>
    </source>
</reference>
<dbReference type="InterPro" id="IPR036691">
    <property type="entry name" value="Endo/exonu/phosph_ase_sf"/>
</dbReference>
<dbReference type="Pfam" id="PF03372">
    <property type="entry name" value="Exo_endo_phos"/>
    <property type="match status" value="1"/>
</dbReference>
<name>A0A2T1N8U5_9FLAO</name>
<feature type="transmembrane region" description="Helical" evidence="1">
    <location>
        <begin position="35"/>
        <end position="52"/>
    </location>
</feature>
<dbReference type="SUPFAM" id="SSF56219">
    <property type="entry name" value="DNase I-like"/>
    <property type="match status" value="1"/>
</dbReference>
<keyword evidence="3" id="KW-0540">Nuclease</keyword>
<feature type="transmembrane region" description="Helical" evidence="1">
    <location>
        <begin position="59"/>
        <end position="77"/>
    </location>
</feature>
<keyword evidence="1" id="KW-0472">Membrane</keyword>
<feature type="transmembrane region" description="Helical" evidence="1">
    <location>
        <begin position="9"/>
        <end position="29"/>
    </location>
</feature>
<dbReference type="GO" id="GO:0004527">
    <property type="term" value="F:exonuclease activity"/>
    <property type="evidence" value="ECO:0007669"/>
    <property type="project" value="UniProtKB-KW"/>
</dbReference>
<dbReference type="Proteomes" id="UP000238426">
    <property type="component" value="Unassembled WGS sequence"/>
</dbReference>
<feature type="domain" description="Endonuclease/exonuclease/phosphatase" evidence="2">
    <location>
        <begin position="106"/>
        <end position="313"/>
    </location>
</feature>
<dbReference type="RefSeq" id="WP_106463420.1">
    <property type="nucleotide sequence ID" value="NZ_PXOQ01000009.1"/>
</dbReference>
<dbReference type="Gene3D" id="3.60.10.10">
    <property type="entry name" value="Endonuclease/exonuclease/phosphatase"/>
    <property type="match status" value="1"/>
</dbReference>
<dbReference type="AlphaFoldDB" id="A0A2T1N8U5"/>
<evidence type="ECO:0000313" key="3">
    <source>
        <dbReference type="EMBL" id="PSG88281.1"/>
    </source>
</evidence>
<accession>A0A2T1N8U5</accession>
<keyword evidence="3" id="KW-0269">Exonuclease</keyword>
<dbReference type="GO" id="GO:0004519">
    <property type="term" value="F:endonuclease activity"/>
    <property type="evidence" value="ECO:0007669"/>
    <property type="project" value="UniProtKB-KW"/>
</dbReference>
<organism evidence="3 4">
    <name type="scientific">Aurantibacter aestuarii</name>
    <dbReference type="NCBI Taxonomy" id="1266046"/>
    <lineage>
        <taxon>Bacteria</taxon>
        <taxon>Pseudomonadati</taxon>
        <taxon>Bacteroidota</taxon>
        <taxon>Flavobacteriia</taxon>
        <taxon>Flavobacteriales</taxon>
        <taxon>Flavobacteriaceae</taxon>
        <taxon>Aurantibacter</taxon>
    </lineage>
</organism>
<evidence type="ECO:0000256" key="1">
    <source>
        <dbReference type="SAM" id="Phobius"/>
    </source>
</evidence>
<keyword evidence="1" id="KW-1133">Transmembrane helix</keyword>
<keyword evidence="4" id="KW-1185">Reference proteome</keyword>
<keyword evidence="1" id="KW-0812">Transmembrane</keyword>
<protein>
    <submittedName>
        <fullName evidence="3">Endonuclease/exonuclease/phosphatase family protein</fullName>
    </submittedName>
</protein>